<proteinExistence type="predicted"/>
<protein>
    <submittedName>
        <fullName evidence="1">SMI1/KNR4 family protein</fullName>
    </submittedName>
</protein>
<keyword evidence="2" id="KW-1185">Reference proteome</keyword>
<accession>A0AA97LW10</accession>
<evidence type="ECO:0000313" key="1">
    <source>
        <dbReference type="EMBL" id="UOE19114.1"/>
    </source>
</evidence>
<sequence length="274" mass="29989">MVNSLVSTPGPEEVAARLRAAAASAPKGSVALLPGLTDEELDSWEAPVPEEIRILLRRTSGLRITSGVREKHFGPAHPVNSAPEDPNHLCSGDPGTFRVVHVDDGTGDTYYVDVDPATGAWGRVFSFHVEVISEVVAPSLLHWLEDLSDYVSRASSETAKGYFTSFREAFNAWFFGDFSEAGPGYPHQDPAVLARQREPVDVDPLDVPTARALPDPDLAAVARHLPDKALLADLRDVPAPAWIPFEDHPDWYPPAARYRRFHGSDFLAAIPWPE</sequence>
<dbReference type="RefSeq" id="WP_068692669.1">
    <property type="nucleotide sequence ID" value="NZ_CP063196.1"/>
</dbReference>
<dbReference type="KEGG" id="thao:NI17_020525"/>
<dbReference type="AlphaFoldDB" id="A0AA97LW10"/>
<gene>
    <name evidence="1" type="ORF">NI17_020525</name>
</gene>
<organism evidence="1 2">
    <name type="scientific">Thermobifida halotolerans</name>
    <dbReference type="NCBI Taxonomy" id="483545"/>
    <lineage>
        <taxon>Bacteria</taxon>
        <taxon>Bacillati</taxon>
        <taxon>Actinomycetota</taxon>
        <taxon>Actinomycetes</taxon>
        <taxon>Streptosporangiales</taxon>
        <taxon>Nocardiopsidaceae</taxon>
        <taxon>Thermobifida</taxon>
    </lineage>
</organism>
<dbReference type="Proteomes" id="UP000265719">
    <property type="component" value="Chromosome"/>
</dbReference>
<name>A0AA97LW10_9ACTN</name>
<dbReference type="EMBL" id="CP063196">
    <property type="protein sequence ID" value="UOE19114.1"/>
    <property type="molecule type" value="Genomic_DNA"/>
</dbReference>
<evidence type="ECO:0000313" key="2">
    <source>
        <dbReference type="Proteomes" id="UP000265719"/>
    </source>
</evidence>
<reference evidence="1" key="1">
    <citation type="submission" date="2020-10" db="EMBL/GenBank/DDBJ databases">
        <title>De novo genome project of the cellulose decomposer Thermobifida halotolerans type strain.</title>
        <authorList>
            <person name="Nagy I."/>
            <person name="Horvath B."/>
            <person name="Kukolya J."/>
            <person name="Nagy I."/>
            <person name="Orsini M."/>
        </authorList>
    </citation>
    <scope>NUCLEOTIDE SEQUENCE</scope>
    <source>
        <strain evidence="1">DSM 44931</strain>
    </source>
</reference>